<evidence type="ECO:0000256" key="1">
    <source>
        <dbReference type="SAM" id="Phobius"/>
    </source>
</evidence>
<dbReference type="EMBL" id="BAAAWD010000031">
    <property type="protein sequence ID" value="GAA3040830.1"/>
    <property type="molecule type" value="Genomic_DNA"/>
</dbReference>
<evidence type="ECO:0000313" key="3">
    <source>
        <dbReference type="Proteomes" id="UP001499930"/>
    </source>
</evidence>
<evidence type="ECO:0000313" key="2">
    <source>
        <dbReference type="EMBL" id="GAA3040830.1"/>
    </source>
</evidence>
<accession>A0ABP6LJ97</accession>
<proteinExistence type="predicted"/>
<feature type="transmembrane region" description="Helical" evidence="1">
    <location>
        <begin position="144"/>
        <end position="162"/>
    </location>
</feature>
<name>A0ABP6LJ97_9ACTN</name>
<protein>
    <submittedName>
        <fullName evidence="2">Uncharacterized protein</fullName>
    </submittedName>
</protein>
<sequence length="188" mass="19795">MGISGQEMALRALGAAIDLHAPMARHGVRAFPEGSPFIWLTVPGMGGATVFLDGRRWICLSEPERGGTTVQLVAGTVDDDPELVVGRLMGVLTPAPRSLSALSLALRAGWLGLVSGVGAALLAALLMAILVAGNGYTSDTSVGVVHVIAVLIGVVCGAWVALRRWRLDRNRRDRGPRGQDRSDDHAEE</sequence>
<gene>
    <name evidence="2" type="ORF">GCM10017559_81790</name>
</gene>
<dbReference type="RefSeq" id="WP_344907608.1">
    <property type="nucleotide sequence ID" value="NZ_BAAAWD010000031.1"/>
</dbReference>
<dbReference type="Proteomes" id="UP001499930">
    <property type="component" value="Unassembled WGS sequence"/>
</dbReference>
<comment type="caution">
    <text evidence="2">The sequence shown here is derived from an EMBL/GenBank/DDBJ whole genome shotgun (WGS) entry which is preliminary data.</text>
</comment>
<keyword evidence="1" id="KW-0812">Transmembrane</keyword>
<keyword evidence="1" id="KW-1133">Transmembrane helix</keyword>
<keyword evidence="1" id="KW-0472">Membrane</keyword>
<feature type="transmembrane region" description="Helical" evidence="1">
    <location>
        <begin position="110"/>
        <end position="132"/>
    </location>
</feature>
<organism evidence="2 3">
    <name type="scientific">Streptosporangium longisporum</name>
    <dbReference type="NCBI Taxonomy" id="46187"/>
    <lineage>
        <taxon>Bacteria</taxon>
        <taxon>Bacillati</taxon>
        <taxon>Actinomycetota</taxon>
        <taxon>Actinomycetes</taxon>
        <taxon>Streptosporangiales</taxon>
        <taxon>Streptosporangiaceae</taxon>
        <taxon>Streptosporangium</taxon>
    </lineage>
</organism>
<keyword evidence="3" id="KW-1185">Reference proteome</keyword>
<reference evidence="3" key="1">
    <citation type="journal article" date="2019" name="Int. J. Syst. Evol. Microbiol.">
        <title>The Global Catalogue of Microorganisms (GCM) 10K type strain sequencing project: providing services to taxonomists for standard genome sequencing and annotation.</title>
        <authorList>
            <consortium name="The Broad Institute Genomics Platform"/>
            <consortium name="The Broad Institute Genome Sequencing Center for Infectious Disease"/>
            <person name="Wu L."/>
            <person name="Ma J."/>
        </authorList>
    </citation>
    <scope>NUCLEOTIDE SEQUENCE [LARGE SCALE GENOMIC DNA]</scope>
    <source>
        <strain evidence="3">JCM 3106</strain>
    </source>
</reference>